<proteinExistence type="predicted"/>
<feature type="compositionally biased region" description="Basic and acidic residues" evidence="1">
    <location>
        <begin position="49"/>
        <end position="65"/>
    </location>
</feature>
<organism evidence="2 3">
    <name type="scientific">Sinanodonta woodiana</name>
    <name type="common">Chinese pond mussel</name>
    <name type="synonym">Anodonta woodiana</name>
    <dbReference type="NCBI Taxonomy" id="1069815"/>
    <lineage>
        <taxon>Eukaryota</taxon>
        <taxon>Metazoa</taxon>
        <taxon>Spiralia</taxon>
        <taxon>Lophotrochozoa</taxon>
        <taxon>Mollusca</taxon>
        <taxon>Bivalvia</taxon>
        <taxon>Autobranchia</taxon>
        <taxon>Heteroconchia</taxon>
        <taxon>Palaeoheterodonta</taxon>
        <taxon>Unionida</taxon>
        <taxon>Unionoidea</taxon>
        <taxon>Unionidae</taxon>
        <taxon>Unioninae</taxon>
        <taxon>Sinanodonta</taxon>
    </lineage>
</organism>
<reference evidence="2 3" key="1">
    <citation type="submission" date="2024-11" db="EMBL/GenBank/DDBJ databases">
        <title>Chromosome-level genome assembly of the freshwater bivalve Anodonta woodiana.</title>
        <authorList>
            <person name="Chen X."/>
        </authorList>
    </citation>
    <scope>NUCLEOTIDE SEQUENCE [LARGE SCALE GENOMIC DNA]</scope>
    <source>
        <strain evidence="2">MN2024</strain>
        <tissue evidence="2">Gills</tissue>
    </source>
</reference>
<protein>
    <submittedName>
        <fullName evidence="2">Uncharacterized protein</fullName>
    </submittedName>
</protein>
<evidence type="ECO:0000313" key="3">
    <source>
        <dbReference type="Proteomes" id="UP001634394"/>
    </source>
</evidence>
<sequence length="119" mass="14340">MINIKITHRKKTTKCIDTRKSVRKNTQQGDHRTSRQFFNEKALENINQNKKEGENTEEQKQGEITEERYRLNIELAIKKHESKGSLTNEHMEATRLYRQEQIRKQRERKRGKAQEEMTK</sequence>
<comment type="caution">
    <text evidence="2">The sequence shown here is derived from an EMBL/GenBank/DDBJ whole genome shotgun (WGS) entry which is preliminary data.</text>
</comment>
<name>A0ABD3TIU3_SINWO</name>
<accession>A0ABD3TIU3</accession>
<gene>
    <name evidence="2" type="ORF">ACJMK2_022361</name>
</gene>
<feature type="region of interest" description="Disordered" evidence="1">
    <location>
        <begin position="82"/>
        <end position="119"/>
    </location>
</feature>
<feature type="compositionally biased region" description="Basic and acidic residues" evidence="1">
    <location>
        <begin position="82"/>
        <end position="104"/>
    </location>
</feature>
<dbReference type="AlphaFoldDB" id="A0ABD3TIU3"/>
<evidence type="ECO:0000256" key="1">
    <source>
        <dbReference type="SAM" id="MobiDB-lite"/>
    </source>
</evidence>
<feature type="region of interest" description="Disordered" evidence="1">
    <location>
        <begin position="21"/>
        <end position="40"/>
    </location>
</feature>
<dbReference type="Proteomes" id="UP001634394">
    <property type="component" value="Unassembled WGS sequence"/>
</dbReference>
<evidence type="ECO:0000313" key="2">
    <source>
        <dbReference type="EMBL" id="KAL3836959.1"/>
    </source>
</evidence>
<keyword evidence="3" id="KW-1185">Reference proteome</keyword>
<feature type="region of interest" description="Disordered" evidence="1">
    <location>
        <begin position="46"/>
        <end position="65"/>
    </location>
</feature>
<dbReference type="EMBL" id="JBJQND010000018">
    <property type="protein sequence ID" value="KAL3836959.1"/>
    <property type="molecule type" value="Genomic_DNA"/>
</dbReference>